<dbReference type="EMBL" id="JBJQOH010000002">
    <property type="protein sequence ID" value="KAL3696330.1"/>
    <property type="molecule type" value="Genomic_DNA"/>
</dbReference>
<protein>
    <submittedName>
        <fullName evidence="1">Uncharacterized protein</fullName>
    </submittedName>
</protein>
<reference evidence="1 2" key="1">
    <citation type="submission" date="2024-09" db="EMBL/GenBank/DDBJ databases">
        <title>Chromosome-scale assembly of Riccia sorocarpa.</title>
        <authorList>
            <person name="Paukszto L."/>
        </authorList>
    </citation>
    <scope>NUCLEOTIDE SEQUENCE [LARGE SCALE GENOMIC DNA]</scope>
    <source>
        <strain evidence="1">LP-2024</strain>
        <tissue evidence="1">Aerial parts of the thallus</tissue>
    </source>
</reference>
<keyword evidence="2" id="KW-1185">Reference proteome</keyword>
<evidence type="ECO:0000313" key="1">
    <source>
        <dbReference type="EMBL" id="KAL3696330.1"/>
    </source>
</evidence>
<dbReference type="PANTHER" id="PTHR34118:SF1">
    <property type="entry name" value="NF-KAPPA-B INHIBITOR-LIKE PROTEIN"/>
    <property type="match status" value="1"/>
</dbReference>
<gene>
    <name evidence="1" type="ORF">R1sor_010406</name>
</gene>
<accession>A0ABD3HXY5</accession>
<sequence>MAAASVTVPSVLQASSFCSGIESRSSRKDATTSAVSFSARTAYTSLSSLCPSVFHPSNSSCCSKFRTKSTPNVVPAAVLSEEEIRQFGAGKALKENRARASDDRKRQSFLEYEALKRELSLMTLGVAGFCTLYCLVTLSVEQSAVSYDIGAGASLLYLQLLYREADNLSEGRVAEIFKPKRFKKKTIGIRSEDVKEGLEKSIRGTGMALSSPRLVIPAALFGLWSVSAKITGTTGLHLEVAPMMFGFFAYKGAALIQAYRDNKDLLMVFEKNEEETM</sequence>
<dbReference type="PANTHER" id="PTHR34118">
    <property type="entry name" value="NF-KAPPA-B INHIBITOR-LIKE PROTEIN-RELATED"/>
    <property type="match status" value="1"/>
</dbReference>
<proteinExistence type="predicted"/>
<comment type="caution">
    <text evidence="1">The sequence shown here is derived from an EMBL/GenBank/DDBJ whole genome shotgun (WGS) entry which is preliminary data.</text>
</comment>
<name>A0ABD3HXY5_9MARC</name>
<organism evidence="1 2">
    <name type="scientific">Riccia sorocarpa</name>
    <dbReference type="NCBI Taxonomy" id="122646"/>
    <lineage>
        <taxon>Eukaryota</taxon>
        <taxon>Viridiplantae</taxon>
        <taxon>Streptophyta</taxon>
        <taxon>Embryophyta</taxon>
        <taxon>Marchantiophyta</taxon>
        <taxon>Marchantiopsida</taxon>
        <taxon>Marchantiidae</taxon>
        <taxon>Marchantiales</taxon>
        <taxon>Ricciaceae</taxon>
        <taxon>Riccia</taxon>
    </lineage>
</organism>
<dbReference type="Proteomes" id="UP001633002">
    <property type="component" value="Unassembled WGS sequence"/>
</dbReference>
<evidence type="ECO:0000313" key="2">
    <source>
        <dbReference type="Proteomes" id="UP001633002"/>
    </source>
</evidence>
<dbReference type="AlphaFoldDB" id="A0ABD3HXY5"/>